<evidence type="ECO:0000256" key="19">
    <source>
        <dbReference type="SAM" id="SignalP"/>
    </source>
</evidence>
<keyword evidence="10" id="KW-0378">Hydrolase</keyword>
<dbReference type="FunFam" id="3.60.10.10:FF:000058">
    <property type="entry name" value="Tyrosyl-DNA phosphodiesterase 2"/>
    <property type="match status" value="1"/>
</dbReference>
<dbReference type="GO" id="GO:0042973">
    <property type="term" value="F:glucan endo-1,3-beta-D-glucosidase activity"/>
    <property type="evidence" value="ECO:0007669"/>
    <property type="project" value="UniProtKB-EC"/>
</dbReference>
<dbReference type="InterPro" id="IPR001876">
    <property type="entry name" value="Znf_RanBP2"/>
</dbReference>
<reference evidence="21 22" key="1">
    <citation type="submission" date="2019-04" db="EMBL/GenBank/DDBJ databases">
        <title>An improved genome assembly and genetic linkage map for asparagus bean, Vigna unguiculata ssp. sesquipedialis.</title>
        <authorList>
            <person name="Xia Q."/>
            <person name="Zhang R."/>
            <person name="Dong Y."/>
        </authorList>
    </citation>
    <scope>NUCLEOTIDE SEQUENCE [LARGE SCALE GENOMIC DNA]</scope>
    <source>
        <tissue evidence="21">Leaf</tissue>
    </source>
</reference>
<keyword evidence="9" id="KW-0863">Zinc-finger</keyword>
<feature type="signal peptide" evidence="19">
    <location>
        <begin position="1"/>
        <end position="23"/>
    </location>
</feature>
<dbReference type="Proteomes" id="UP000501690">
    <property type="component" value="Linkage Group LG2"/>
</dbReference>
<gene>
    <name evidence="21" type="ORF">DEO72_LG2g63</name>
</gene>
<feature type="chain" id="PRO_5020037184" description="glucan endo-1,3-beta-D-glucosidase" evidence="19">
    <location>
        <begin position="24"/>
        <end position="1460"/>
    </location>
</feature>
<dbReference type="InterPro" id="IPR036691">
    <property type="entry name" value="Endo/exonu/phosph_ase_sf"/>
</dbReference>
<evidence type="ECO:0000256" key="5">
    <source>
        <dbReference type="ARBA" id="ARBA00012780"/>
    </source>
</evidence>
<comment type="similarity">
    <text evidence="4">Belongs to the multicopper oxidase family.</text>
</comment>
<evidence type="ECO:0000256" key="6">
    <source>
        <dbReference type="ARBA" id="ARBA00022622"/>
    </source>
</evidence>
<dbReference type="CDD" id="cd09080">
    <property type="entry name" value="TDP2"/>
    <property type="match status" value="1"/>
</dbReference>
<dbReference type="Pfam" id="PF03372">
    <property type="entry name" value="Exo_endo_phos"/>
    <property type="match status" value="1"/>
</dbReference>
<dbReference type="PANTHER" id="PTHR32227">
    <property type="entry name" value="GLUCAN ENDO-1,3-BETA-GLUCOSIDASE BG1-RELATED-RELATED"/>
    <property type="match status" value="1"/>
</dbReference>
<dbReference type="InterPro" id="IPR012946">
    <property type="entry name" value="X8"/>
</dbReference>
<comment type="catalytic activity">
    <reaction evidence="1">
        <text>Hydrolysis of (1-&gt;3)-beta-D-glucosidic linkages in (1-&gt;3)-beta-D-glucans.</text>
        <dbReference type="EC" id="3.2.1.39"/>
    </reaction>
</comment>
<dbReference type="InterPro" id="IPR008972">
    <property type="entry name" value="Cupredoxin"/>
</dbReference>
<dbReference type="EMBL" id="CP039346">
    <property type="protein sequence ID" value="QCD79748.1"/>
    <property type="molecule type" value="Genomic_DNA"/>
</dbReference>
<keyword evidence="6" id="KW-0336">GPI-anchor</keyword>
<evidence type="ECO:0000256" key="14">
    <source>
        <dbReference type="ARBA" id="ARBA00023180"/>
    </source>
</evidence>
<keyword evidence="8 19" id="KW-0732">Signal</keyword>
<dbReference type="FunFam" id="3.20.20.80:FF:000002">
    <property type="entry name" value="Glucan endo-1,3-beta-glucosidase 3"/>
    <property type="match status" value="1"/>
</dbReference>
<evidence type="ECO:0000313" key="21">
    <source>
        <dbReference type="EMBL" id="QCD79748.1"/>
    </source>
</evidence>
<evidence type="ECO:0000256" key="13">
    <source>
        <dbReference type="ARBA" id="ARBA00023157"/>
    </source>
</evidence>
<dbReference type="SUPFAM" id="SSF56219">
    <property type="entry name" value="DNase I-like"/>
    <property type="match status" value="1"/>
</dbReference>
<organism evidence="21 22">
    <name type="scientific">Vigna unguiculata</name>
    <name type="common">Cowpea</name>
    <dbReference type="NCBI Taxonomy" id="3917"/>
    <lineage>
        <taxon>Eukaryota</taxon>
        <taxon>Viridiplantae</taxon>
        <taxon>Streptophyta</taxon>
        <taxon>Embryophyta</taxon>
        <taxon>Tracheophyta</taxon>
        <taxon>Spermatophyta</taxon>
        <taxon>Magnoliopsida</taxon>
        <taxon>eudicotyledons</taxon>
        <taxon>Gunneridae</taxon>
        <taxon>Pentapetalae</taxon>
        <taxon>rosids</taxon>
        <taxon>fabids</taxon>
        <taxon>Fabales</taxon>
        <taxon>Fabaceae</taxon>
        <taxon>Papilionoideae</taxon>
        <taxon>50 kb inversion clade</taxon>
        <taxon>NPAAA clade</taxon>
        <taxon>indigoferoid/millettioid clade</taxon>
        <taxon>Phaseoleae</taxon>
        <taxon>Vigna</taxon>
    </lineage>
</organism>
<sequence>MANSKLLLLIHILFLSFYALAEAEPLHSLLKDQDEEEEKLPFVGVNIGTDVSNLPPASDLVAFLQLQKITHVRIYDANPDILKALSGTKIRAVISVPNNQLLAIGSSNATAASWIDRNVVAYYPQTLIAGISVGDEVLTTVPSSAPLILPAVESLYNALVASNLHQQIKVSTPHAASIILDPFPPSQAYFNETLVSVILPLLQFLSRTGSPLMMNLYPYYVFMQNKGVVPLDNALFKPLTPNKEMVDPNTLLHYTNVLDAMIDAAYFSMKNLNITDVVVLVTETGWPAKGDSKEPYATKDNADTYNSNLIRHVFDRSGSPLHPETTSSVFIYELFNEDLRAPPVSEANWGLFYGNSTPAYLLHVSGIGTFLANDTTNQTYCIAMDGFDSKTLQAALDWACGPGRANCSEIQPGESCYQPNTVKNHASYAFDSYYQKQGKTQGTCDFNGVAMITTTDPSHGSCIFPGSKKVSNKTKEVVNSTVSSSAGEKFRLKTFNSIKISAIHNVLHIFLAASLPTLLIFGSFRISSPMSWACKKCTFLNPPSQKWECEICLSSASPRGPSSSSSSPPKWSCKACTFLNPYNNSSCEVCATRCPVLSLSNLVDLTDGTDHDSSVGSVFFPLRPCNKRKAIDEVHVVEDDDDDVVDTSKKVKPFNKDTRTTGDENAESGKAFSTFKVLSYNVWFREDLELQKRMKAIGDLVQLHSPDFICFQEVTPNIYDIFKQSTWWSVYRCSVSSEMAYSRPYFCMVLSKLPVKSFRNKPFSNSVMGRELCIAEVEAENGKSLVIATSHLESPCPGPPKWDQMFSKERVVQANEALDLLNNEANVVFGGDMNWDDKGDGQYPLQDGWIDAWAHLRPDESGWTYDTKTNQMLTGNRTLQKRLDRFICHLTDFKIISVDMIGMEVIPGLSYNKEKKVRNEIKQLVLPVLPSDHYGLLLTISNPYRYLTWKVTYGDIYPLGVKQTGILINGQFPGPQIDAVTNDNLIINVYNYLREPFLISWNGLQHRRNSWQDGVEGTNCPIPPGRNLTYAIQVKDQIGSYFYFPSLGMHKAAGAFGGIRIWSRPLIPVPFPPPAGDFTILAGDWFKLDHRRLRRVLENGHNLPFPDGLLINGRGWNGNTFTVDQGKTYRFRISNVGLTTSINFRIQGHSLKLVEVEGSHTLQNSYSSLDIHLGQSYSVLVTADQPVKDYYIVVSTRFTRRILTTTSILHYSYSRIGVSGPVPPGPTLDITSSVYQARTIRWNLTASGPRPNPQGSYHYGLIQPSRTIMLANSAPYINGKQRYAVNGVSYVAPDTPLKIADYFNIQGVFYVGSIPTNPNGGNNAYLQTSVMGANFHEFVEIVFQNWEDSVQSWHIDGYSFFVVGFGSGQWTQDSRVHYNLRDTVARCTVQVYPRSWTAIYMALDNVGMWNIRSENWARQYLGQQFYLRVYTPSKSWRDEYPVPKNALLCGRASGRRTRPF</sequence>
<keyword evidence="15" id="KW-0326">Glycosidase</keyword>
<dbReference type="SMART" id="SM00547">
    <property type="entry name" value="ZnF_RBZ"/>
    <property type="match status" value="2"/>
</dbReference>
<dbReference type="EC" id="3.2.1.39" evidence="5"/>
<dbReference type="CDD" id="cd13846">
    <property type="entry name" value="CuRO_1_AAO_like_1"/>
    <property type="match status" value="1"/>
</dbReference>
<keyword evidence="7" id="KW-0479">Metal-binding</keyword>
<dbReference type="Pfam" id="PF07732">
    <property type="entry name" value="Cu-oxidase_3"/>
    <property type="match status" value="1"/>
</dbReference>
<keyword evidence="6" id="KW-0472">Membrane</keyword>
<dbReference type="SUPFAM" id="SSF49503">
    <property type="entry name" value="Cupredoxins"/>
    <property type="match status" value="3"/>
</dbReference>
<evidence type="ECO:0000256" key="8">
    <source>
        <dbReference type="ARBA" id="ARBA00022729"/>
    </source>
</evidence>
<evidence type="ECO:0000256" key="2">
    <source>
        <dbReference type="ARBA" id="ARBA00004609"/>
    </source>
</evidence>
<evidence type="ECO:0000256" key="9">
    <source>
        <dbReference type="ARBA" id="ARBA00022771"/>
    </source>
</evidence>
<dbReference type="InterPro" id="IPR044965">
    <property type="entry name" value="Glyco_hydro_17_plant"/>
</dbReference>
<comment type="similarity">
    <text evidence="3 18">Belongs to the glycosyl hydrolase 17 family.</text>
</comment>
<evidence type="ECO:0000256" key="7">
    <source>
        <dbReference type="ARBA" id="ARBA00022723"/>
    </source>
</evidence>
<dbReference type="InterPro" id="IPR017853">
    <property type="entry name" value="GH"/>
</dbReference>
<keyword evidence="13" id="KW-1015">Disulfide bond</keyword>
<dbReference type="InterPro" id="IPR011706">
    <property type="entry name" value="Cu-oxidase_C"/>
</dbReference>
<proteinExistence type="inferred from homology"/>
<evidence type="ECO:0000256" key="18">
    <source>
        <dbReference type="RuleBase" id="RU004335"/>
    </source>
</evidence>
<dbReference type="GO" id="GO:0005886">
    <property type="term" value="C:plasma membrane"/>
    <property type="evidence" value="ECO:0007669"/>
    <property type="project" value="UniProtKB-SubCell"/>
</dbReference>
<dbReference type="InterPro" id="IPR000490">
    <property type="entry name" value="Glyco_hydro_17"/>
</dbReference>
<feature type="domain" description="RanBP2-type" evidence="20">
    <location>
        <begin position="571"/>
        <end position="590"/>
    </location>
</feature>
<dbReference type="FunFam" id="2.60.40.420:FF:000016">
    <property type="entry name" value="Monocopper oxidase-like protein"/>
    <property type="match status" value="1"/>
</dbReference>
<evidence type="ECO:0000256" key="11">
    <source>
        <dbReference type="ARBA" id="ARBA00022821"/>
    </source>
</evidence>
<keyword evidence="22" id="KW-1185">Reference proteome</keyword>
<evidence type="ECO:0000256" key="4">
    <source>
        <dbReference type="ARBA" id="ARBA00010609"/>
    </source>
</evidence>
<dbReference type="Pfam" id="PF00394">
    <property type="entry name" value="Cu-oxidase"/>
    <property type="match status" value="1"/>
</dbReference>
<dbReference type="Pfam" id="PF07731">
    <property type="entry name" value="Cu-oxidase_2"/>
    <property type="match status" value="1"/>
</dbReference>
<evidence type="ECO:0000256" key="16">
    <source>
        <dbReference type="ARBA" id="ARBA00033335"/>
    </source>
</evidence>
<evidence type="ECO:0000259" key="20">
    <source>
        <dbReference type="PROSITE" id="PS01358"/>
    </source>
</evidence>
<dbReference type="InterPro" id="IPR011707">
    <property type="entry name" value="Cu-oxidase-like_N"/>
</dbReference>
<dbReference type="GO" id="GO:0005507">
    <property type="term" value="F:copper ion binding"/>
    <property type="evidence" value="ECO:0007669"/>
    <property type="project" value="InterPro"/>
</dbReference>
<dbReference type="GO" id="GO:0016491">
    <property type="term" value="F:oxidoreductase activity"/>
    <property type="evidence" value="ECO:0007669"/>
    <property type="project" value="InterPro"/>
</dbReference>
<dbReference type="FunFam" id="2.60.40.420:FF:000012">
    <property type="entry name" value="Monocopper oxidase-like protein"/>
    <property type="match status" value="1"/>
</dbReference>
<dbReference type="Gene3D" id="1.20.58.1040">
    <property type="match status" value="1"/>
</dbReference>
<dbReference type="Gene3D" id="3.60.10.10">
    <property type="entry name" value="Endonuclease/exonuclease/phosphatase"/>
    <property type="match status" value="1"/>
</dbReference>
<dbReference type="Gene3D" id="2.60.40.420">
    <property type="entry name" value="Cupredoxins - blue copper proteins"/>
    <property type="match status" value="3"/>
</dbReference>
<accession>A0A4D6KPY7</accession>
<keyword evidence="12" id="KW-0862">Zinc</keyword>
<evidence type="ECO:0000256" key="3">
    <source>
        <dbReference type="ARBA" id="ARBA00008773"/>
    </source>
</evidence>
<evidence type="ECO:0000256" key="15">
    <source>
        <dbReference type="ARBA" id="ARBA00023295"/>
    </source>
</evidence>
<dbReference type="Pfam" id="PF07983">
    <property type="entry name" value="X8"/>
    <property type="match status" value="1"/>
</dbReference>
<keyword evidence="6" id="KW-0449">Lipoprotein</keyword>
<evidence type="ECO:0000256" key="1">
    <source>
        <dbReference type="ARBA" id="ARBA00000382"/>
    </source>
</evidence>
<dbReference type="SMART" id="SM00768">
    <property type="entry name" value="X8"/>
    <property type="match status" value="1"/>
</dbReference>
<dbReference type="GO" id="GO:0005975">
    <property type="term" value="P:carbohydrate metabolic process"/>
    <property type="evidence" value="ECO:0007669"/>
    <property type="project" value="InterPro"/>
</dbReference>
<dbReference type="InterPro" id="IPR001117">
    <property type="entry name" value="Cu-oxidase_2nd"/>
</dbReference>
<dbReference type="GO" id="GO:0098552">
    <property type="term" value="C:side of membrane"/>
    <property type="evidence" value="ECO:0007669"/>
    <property type="project" value="UniProtKB-KW"/>
</dbReference>
<keyword evidence="11" id="KW-0611">Plant defense</keyword>
<dbReference type="PROSITE" id="PS01358">
    <property type="entry name" value="ZF_RANBP2_1"/>
    <property type="match status" value="1"/>
</dbReference>
<dbReference type="GO" id="GO:0008270">
    <property type="term" value="F:zinc ion binding"/>
    <property type="evidence" value="ECO:0007669"/>
    <property type="project" value="UniProtKB-KW"/>
</dbReference>
<evidence type="ECO:0000256" key="10">
    <source>
        <dbReference type="ARBA" id="ARBA00022801"/>
    </source>
</evidence>
<protein>
    <recommendedName>
        <fullName evidence="5">glucan endo-1,3-beta-D-glucosidase</fullName>
        <ecNumber evidence="5">3.2.1.39</ecNumber>
    </recommendedName>
    <alternativeName>
        <fullName evidence="16">(1-&gt;3)-beta-glucan endohydrolase</fullName>
    </alternativeName>
    <alternativeName>
        <fullName evidence="17">Beta-1,3-endoglucanase</fullName>
    </alternativeName>
</protein>
<dbReference type="InterPro" id="IPR005135">
    <property type="entry name" value="Endo/exonuclease/phosphatase"/>
</dbReference>
<dbReference type="InterPro" id="IPR034273">
    <property type="entry name" value="CuRO_1_AAO-like"/>
</dbReference>
<dbReference type="Gene3D" id="3.20.20.80">
    <property type="entry name" value="Glycosidases"/>
    <property type="match status" value="1"/>
</dbReference>
<keyword evidence="14" id="KW-0325">Glycoprotein</keyword>
<name>A0A4D6KPY7_VIGUN</name>
<dbReference type="GO" id="GO:0006952">
    <property type="term" value="P:defense response"/>
    <property type="evidence" value="ECO:0007669"/>
    <property type="project" value="UniProtKB-KW"/>
</dbReference>
<evidence type="ECO:0000313" key="22">
    <source>
        <dbReference type="Proteomes" id="UP000501690"/>
    </source>
</evidence>
<evidence type="ECO:0000256" key="17">
    <source>
        <dbReference type="ARBA" id="ARBA00033417"/>
    </source>
</evidence>
<dbReference type="FunFam" id="1.20.58.1040:FF:000009">
    <property type="entry name" value="Glucan endo-1,3-beta-glucosidase 1"/>
    <property type="match status" value="1"/>
</dbReference>
<comment type="subcellular location">
    <subcellularLocation>
        <location evidence="2">Cell membrane</location>
        <topology evidence="2">Lipid-anchor</topology>
        <topology evidence="2">GPI-anchor</topology>
    </subcellularLocation>
</comment>
<evidence type="ECO:0000256" key="12">
    <source>
        <dbReference type="ARBA" id="ARBA00022833"/>
    </source>
</evidence>
<dbReference type="SUPFAM" id="SSF51445">
    <property type="entry name" value="(Trans)glycosidases"/>
    <property type="match status" value="1"/>
</dbReference>
<dbReference type="Pfam" id="PF00332">
    <property type="entry name" value="Glyco_hydro_17"/>
    <property type="match status" value="1"/>
</dbReference>